<comment type="similarity">
    <text evidence="1">Belongs to the NAPRTase family.</text>
</comment>
<keyword evidence="3" id="KW-0328">Glycosyltransferase</keyword>
<evidence type="ECO:0000256" key="4">
    <source>
        <dbReference type="ARBA" id="ARBA00022679"/>
    </source>
</evidence>
<feature type="domain" description="Nicotinate/nicotinamide phosphoribosyltransferase" evidence="10">
    <location>
        <begin position="142"/>
        <end position="400"/>
    </location>
</feature>
<dbReference type="InterPro" id="IPR036068">
    <property type="entry name" value="Nicotinate_pribotase-like_C"/>
</dbReference>
<dbReference type="InterPro" id="IPR041529">
    <property type="entry name" value="DUF5598"/>
</dbReference>
<comment type="caution">
    <text evidence="12">The sequence shown here is derived from an EMBL/GenBank/DDBJ whole genome shotgun (WGS) entry which is preliminary data.</text>
</comment>
<keyword evidence="2" id="KW-0662">Pyridine nucleotide biosynthesis</keyword>
<evidence type="ECO:0000313" key="12">
    <source>
        <dbReference type="EMBL" id="CAH3185949.1"/>
    </source>
</evidence>
<accession>A0ABN8S3B4</accession>
<dbReference type="PANTHER" id="PTHR43816:SF1">
    <property type="entry name" value="NICOTINAMIDE PHOSPHORIBOSYLTRANSFERASE"/>
    <property type="match status" value="1"/>
</dbReference>
<reference evidence="12 13" key="1">
    <citation type="submission" date="2022-05" db="EMBL/GenBank/DDBJ databases">
        <authorList>
            <consortium name="Genoscope - CEA"/>
            <person name="William W."/>
        </authorList>
    </citation>
    <scope>NUCLEOTIDE SEQUENCE [LARGE SCALE GENOMIC DNA]</scope>
</reference>
<dbReference type="Gene3D" id="3.20.20.70">
    <property type="entry name" value="Aldolase class I"/>
    <property type="match status" value="1"/>
</dbReference>
<dbReference type="PANTHER" id="PTHR43816">
    <property type="entry name" value="NICOTINAMIDE PHOSPHORIBOSYLTRANSFERASE"/>
    <property type="match status" value="1"/>
</dbReference>
<evidence type="ECO:0000256" key="8">
    <source>
        <dbReference type="ARBA" id="ARBA00047835"/>
    </source>
</evidence>
<sequence length="554" mass="61990">FESRGGKFPEVCFFGLQYLIKRWLVGQVVTEEKIRQAKDFYKLHFGYSLFNEEGWQYILKAHGGKLPLRIRAVPEGSVVPVKNVLFTVQNTDPQCPWLTNWVETLLVQCWYPMTVATNSRAQKQIIAEYLVETAENLDGLPFKLHDFGFRGSTSVESASLGGAAHLVNFCGTDTVAGMVLARNYYGCEIAGFSIPAAEHSTITTWGKEGEKEAFQNMLEQFPTGLVACVSDSYNIWDACEKYWGEDLKQLVIDRGKNNKGVLVIRPDSGNPPDVVVKVLNILGRKFGSEKNSKGFHLLPPYLRIIQGDGISYETLSEILENMKRHKWSADNIAFGSGGALLQKMDRDTQKCAYKCCFAVINDKPVNVYKQPITDASKHSKKGLLSLEKDEKGKYITIEEGRGNAEKDLLETVFEDGVLVKEYTFAQVRQNAEIPLPHRGGENEIRLQDSLGTDYRGLQRVHIFMGAAESIEEQTGIVRFGDNENVWKDQETTSGVQERSFDDPITEAKVVEREQAGQASSQAGPLLAWKISTENRGRSRGTCRTTDGPMTDNEP</sequence>
<dbReference type="EMBL" id="CALNXI010002297">
    <property type="protein sequence ID" value="CAH3185949.1"/>
    <property type="molecule type" value="Genomic_DNA"/>
</dbReference>
<dbReference type="CDD" id="cd01569">
    <property type="entry name" value="PBEF_like"/>
    <property type="match status" value="1"/>
</dbReference>
<dbReference type="InterPro" id="IPR041525">
    <property type="entry name" value="N/Namide_PRibTrfase"/>
</dbReference>
<dbReference type="SUPFAM" id="SSF51690">
    <property type="entry name" value="Nicotinate/Quinolinate PRTase C-terminal domain-like"/>
    <property type="match status" value="1"/>
</dbReference>
<evidence type="ECO:0000256" key="7">
    <source>
        <dbReference type="ARBA" id="ARBA00035036"/>
    </source>
</evidence>
<feature type="non-terminal residue" evidence="12">
    <location>
        <position position="1"/>
    </location>
</feature>
<evidence type="ECO:0000256" key="1">
    <source>
        <dbReference type="ARBA" id="ARBA00010897"/>
    </source>
</evidence>
<feature type="domain" description="Nicotinamide phosphoribosyltransferase N-terminal" evidence="11">
    <location>
        <begin position="1"/>
        <end position="70"/>
    </location>
</feature>
<name>A0ABN8S3B4_9CNID</name>
<evidence type="ECO:0000259" key="11">
    <source>
        <dbReference type="Pfam" id="PF18127"/>
    </source>
</evidence>
<dbReference type="InterPro" id="IPR013785">
    <property type="entry name" value="Aldolase_TIM"/>
</dbReference>
<dbReference type="InterPro" id="IPR016471">
    <property type="entry name" value="Nicotinamide_PRibTrfase"/>
</dbReference>
<evidence type="ECO:0000313" key="13">
    <source>
        <dbReference type="Proteomes" id="UP001159427"/>
    </source>
</evidence>
<comment type="pathway">
    <text evidence="5">Cofactor biosynthesis; NAD(+) biosynthesis; nicotinamide D-ribonucleotide from 5-phospho-alpha-D-ribose 1-diphosphate and nicotinamide: step 1/1.</text>
</comment>
<gene>
    <name evidence="12" type="ORF">PEVE_00016456</name>
</gene>
<feature type="region of interest" description="Disordered" evidence="9">
    <location>
        <begin position="513"/>
        <end position="554"/>
    </location>
</feature>
<evidence type="ECO:0000259" key="10">
    <source>
        <dbReference type="Pfam" id="PF04095"/>
    </source>
</evidence>
<evidence type="ECO:0000256" key="5">
    <source>
        <dbReference type="ARBA" id="ARBA00035007"/>
    </source>
</evidence>
<dbReference type="NCBIfam" id="NF006629">
    <property type="entry name" value="PRK09198.1"/>
    <property type="match status" value="1"/>
</dbReference>
<evidence type="ECO:0000256" key="6">
    <source>
        <dbReference type="ARBA" id="ARBA00035024"/>
    </source>
</evidence>
<keyword evidence="4" id="KW-0808">Transferase</keyword>
<proteinExistence type="inferred from homology"/>
<protein>
    <recommendedName>
        <fullName evidence="7">Nicotinamide phosphoribosyltransferase</fullName>
        <ecNumber evidence="6">2.4.2.12</ecNumber>
    </recommendedName>
</protein>
<evidence type="ECO:0000256" key="2">
    <source>
        <dbReference type="ARBA" id="ARBA00022642"/>
    </source>
</evidence>
<dbReference type="EC" id="2.4.2.12" evidence="6"/>
<comment type="catalytic activity">
    <reaction evidence="8">
        <text>beta-nicotinamide D-ribonucleotide + diphosphate = 5-phospho-alpha-D-ribose 1-diphosphate + nicotinamide + H(+)</text>
        <dbReference type="Rhea" id="RHEA:16149"/>
        <dbReference type="ChEBI" id="CHEBI:14649"/>
        <dbReference type="ChEBI" id="CHEBI:15378"/>
        <dbReference type="ChEBI" id="CHEBI:17154"/>
        <dbReference type="ChEBI" id="CHEBI:33019"/>
        <dbReference type="ChEBI" id="CHEBI:58017"/>
        <dbReference type="EC" id="2.4.2.12"/>
    </reaction>
    <physiologicalReaction direction="right-to-left" evidence="8">
        <dbReference type="Rhea" id="RHEA:16151"/>
    </physiologicalReaction>
</comment>
<organism evidence="12 13">
    <name type="scientific">Porites evermanni</name>
    <dbReference type="NCBI Taxonomy" id="104178"/>
    <lineage>
        <taxon>Eukaryota</taxon>
        <taxon>Metazoa</taxon>
        <taxon>Cnidaria</taxon>
        <taxon>Anthozoa</taxon>
        <taxon>Hexacorallia</taxon>
        <taxon>Scleractinia</taxon>
        <taxon>Fungiina</taxon>
        <taxon>Poritidae</taxon>
        <taxon>Porites</taxon>
    </lineage>
</organism>
<dbReference type="Proteomes" id="UP001159427">
    <property type="component" value="Unassembled WGS sequence"/>
</dbReference>
<dbReference type="Pfam" id="PF18127">
    <property type="entry name" value="NAMPT_N"/>
    <property type="match status" value="1"/>
</dbReference>
<evidence type="ECO:0000256" key="3">
    <source>
        <dbReference type="ARBA" id="ARBA00022676"/>
    </source>
</evidence>
<keyword evidence="13" id="KW-1185">Reference proteome</keyword>
<evidence type="ECO:0000256" key="9">
    <source>
        <dbReference type="SAM" id="MobiDB-lite"/>
    </source>
</evidence>
<dbReference type="Pfam" id="PF04095">
    <property type="entry name" value="NAPRTase"/>
    <property type="match status" value="1"/>
</dbReference>